<protein>
    <recommendedName>
        <fullName evidence="4">NADH dehydrogenase [ubiquinone] 1 alpha subcomplex assembly factor 3</fullName>
    </recommendedName>
</protein>
<dbReference type="SUPFAM" id="SSF64076">
    <property type="entry name" value="MTH938-like"/>
    <property type="match status" value="1"/>
</dbReference>
<evidence type="ECO:0000256" key="1">
    <source>
        <dbReference type="SAM" id="MobiDB-lite"/>
    </source>
</evidence>
<feature type="region of interest" description="Disordered" evidence="1">
    <location>
        <begin position="1"/>
        <end position="27"/>
    </location>
</feature>
<dbReference type="InterPro" id="IPR007523">
    <property type="entry name" value="NDUFAF3/AAMDC"/>
</dbReference>
<comment type="caution">
    <text evidence="2">The sequence shown here is derived from an EMBL/GenBank/DDBJ whole genome shotgun (WGS) entry which is preliminary data.</text>
</comment>
<gene>
    <name evidence="2" type="ORF">KFE25_014069</name>
</gene>
<dbReference type="PANTHER" id="PTHR21192:SF2">
    <property type="entry name" value="NADH DEHYDROGENASE [UBIQUINONE] 1 ALPHA SUBCOMPLEX ASSEMBLY FACTOR 3"/>
    <property type="match status" value="1"/>
</dbReference>
<sequence length="171" mass="18776">MRLFGNKPSWRRGLSSSGLGSGSRGRAAGDGGYNVDLLSVAGTSSEKPYMMVNAYSRTGFRVSGLQLEGSVCVAPHASFLWRPRSLDELSLESFRFVPLLEPPVDIVVVGCGARIAQLDPSIRRFFERQRIALEVQTSPNACSMFNFLNQEDRRALALLLPLQPAESRADE</sequence>
<evidence type="ECO:0008006" key="4">
    <source>
        <dbReference type="Google" id="ProtNLM"/>
    </source>
</evidence>
<dbReference type="PANTHER" id="PTHR21192">
    <property type="entry name" value="NUCLEAR PROTEIN E3-3"/>
    <property type="match status" value="1"/>
</dbReference>
<dbReference type="Pfam" id="PF04430">
    <property type="entry name" value="DUF498"/>
    <property type="match status" value="1"/>
</dbReference>
<dbReference type="AlphaFoldDB" id="A0A8J6C4H8"/>
<reference evidence="2" key="1">
    <citation type="submission" date="2021-05" db="EMBL/GenBank/DDBJ databases">
        <title>The genome of the haptophyte Pavlova lutheri (Diacronema luteri, Pavlovales) - a model for lipid biosynthesis in eukaryotic algae.</title>
        <authorList>
            <person name="Hulatt C.J."/>
            <person name="Posewitz M.C."/>
        </authorList>
    </citation>
    <scope>NUCLEOTIDE SEQUENCE</scope>
    <source>
        <strain evidence="2">NIVA-4/92</strain>
    </source>
</reference>
<dbReference type="Proteomes" id="UP000751190">
    <property type="component" value="Unassembled WGS sequence"/>
</dbReference>
<name>A0A8J6C4H8_DIALT</name>
<dbReference type="InterPro" id="IPR036748">
    <property type="entry name" value="MTH938-like_sf"/>
</dbReference>
<proteinExistence type="predicted"/>
<dbReference type="GO" id="GO:0005743">
    <property type="term" value="C:mitochondrial inner membrane"/>
    <property type="evidence" value="ECO:0007669"/>
    <property type="project" value="TreeGrafter"/>
</dbReference>
<evidence type="ECO:0000313" key="3">
    <source>
        <dbReference type="Proteomes" id="UP000751190"/>
    </source>
</evidence>
<accession>A0A8J6C4H8</accession>
<evidence type="ECO:0000313" key="2">
    <source>
        <dbReference type="EMBL" id="KAG8457340.1"/>
    </source>
</evidence>
<dbReference type="EMBL" id="JAGTXO010000073">
    <property type="protein sequence ID" value="KAG8457340.1"/>
    <property type="molecule type" value="Genomic_DNA"/>
</dbReference>
<dbReference type="OrthoDB" id="20681at2759"/>
<organism evidence="2 3">
    <name type="scientific">Diacronema lutheri</name>
    <name type="common">Unicellular marine alga</name>
    <name type="synonym">Monochrysis lutheri</name>
    <dbReference type="NCBI Taxonomy" id="2081491"/>
    <lineage>
        <taxon>Eukaryota</taxon>
        <taxon>Haptista</taxon>
        <taxon>Haptophyta</taxon>
        <taxon>Pavlovophyceae</taxon>
        <taxon>Pavlovales</taxon>
        <taxon>Pavlovaceae</taxon>
        <taxon>Diacronema</taxon>
    </lineage>
</organism>
<dbReference type="OMA" id="VGCGARI"/>
<keyword evidence="3" id="KW-1185">Reference proteome</keyword>
<dbReference type="GO" id="GO:0032981">
    <property type="term" value="P:mitochondrial respiratory chain complex I assembly"/>
    <property type="evidence" value="ECO:0007669"/>
    <property type="project" value="TreeGrafter"/>
</dbReference>
<dbReference type="Gene3D" id="3.40.1230.10">
    <property type="entry name" value="MTH938-like"/>
    <property type="match status" value="1"/>
</dbReference>